<evidence type="ECO:0000256" key="2">
    <source>
        <dbReference type="ARBA" id="ARBA00022801"/>
    </source>
</evidence>
<feature type="region of interest" description="Disordered" evidence="4">
    <location>
        <begin position="27"/>
        <end position="46"/>
    </location>
</feature>
<keyword evidence="3" id="KW-0720">Serine protease</keyword>
<dbReference type="Pfam" id="PF02897">
    <property type="entry name" value="Peptidase_S9_N"/>
    <property type="match status" value="1"/>
</dbReference>
<dbReference type="Gene3D" id="2.130.10.120">
    <property type="entry name" value="Prolyl oligopeptidase, N-terminal domain"/>
    <property type="match status" value="1"/>
</dbReference>
<dbReference type="Proteomes" id="UP000316292">
    <property type="component" value="Unassembled WGS sequence"/>
</dbReference>
<dbReference type="PANTHER" id="PTHR42881:SF13">
    <property type="entry name" value="PROLYL ENDOPEPTIDASE"/>
    <property type="match status" value="1"/>
</dbReference>
<reference evidence="7 8" key="1">
    <citation type="journal article" date="2019" name="Nat. Microbiol.">
        <title>Mediterranean grassland soil C-N compound turnover is dependent on rainfall and depth, and is mediated by genomically divergent microorganisms.</title>
        <authorList>
            <person name="Diamond S."/>
            <person name="Andeer P.F."/>
            <person name="Li Z."/>
            <person name="Crits-Christoph A."/>
            <person name="Burstein D."/>
            <person name="Anantharaman K."/>
            <person name="Lane K.R."/>
            <person name="Thomas B.C."/>
            <person name="Pan C."/>
            <person name="Northen T.R."/>
            <person name="Banfield J.F."/>
        </authorList>
    </citation>
    <scope>NUCLEOTIDE SEQUENCE [LARGE SCALE GENOMIC DNA]</scope>
    <source>
        <strain evidence="7">WS_1</strain>
    </source>
</reference>
<protein>
    <submittedName>
        <fullName evidence="7">S9 family peptidase</fullName>
    </submittedName>
</protein>
<dbReference type="InterPro" id="IPR023302">
    <property type="entry name" value="Pept_S9A_N"/>
</dbReference>
<dbReference type="GO" id="GO:0006508">
    <property type="term" value="P:proteolysis"/>
    <property type="evidence" value="ECO:0007669"/>
    <property type="project" value="UniProtKB-KW"/>
</dbReference>
<accession>A0A538S900</accession>
<dbReference type="AlphaFoldDB" id="A0A538S900"/>
<feature type="domain" description="Peptidase S9 prolyl oligopeptidase catalytic" evidence="5">
    <location>
        <begin position="513"/>
        <end position="717"/>
    </location>
</feature>
<organism evidence="7 8">
    <name type="scientific">Eiseniibacteriota bacterium</name>
    <dbReference type="NCBI Taxonomy" id="2212470"/>
    <lineage>
        <taxon>Bacteria</taxon>
        <taxon>Candidatus Eiseniibacteriota</taxon>
    </lineage>
</organism>
<sequence>MVFLRSLGTGLVAGAILGSLQTVPAAASPNPASHEAARSSARKPPASADPYLWLEDVTGKRALAWVEKRNAETKRELAKSDSFRELNTRIREILDSDARIPYIAKLGDSYYNFWKDPDHPRGLWRRTSLAQYRTLRPGWETVLDLDSLSKVDRVAWVWEGAIPLPPEYQRCLVQISRGGSDAHVVREFDLTTKSFVPGGFSLPEAKSQVAWRSLDTLYVGTDFGPGSLTQSGYNRIVKTWKRGMPLESATSVFEGKPTDVDVNAVHSFTPGYERDLVTRDVAFYNTEAFVQRGEQWVKLDKPSSADAGFFREWLLLSLRDPWKLESRTWPAGALLAIPLDSFLAGRRDFDMLFEPAPRRSLSAYAPTQAAILLTTLDNIRTRILALHREGGRWATETLPGVPEFGSSGVQPVDPLRSDDYFLNTTNFLMPSSLSLGTVGHDVPDLLKHAPSFFDTTGLEVTQHEAVSKDGTKIPYFQVSRRGMPQDGTAPTLMTGYGGFEIPFLPFYSGSVGLAWLSRGGTFVTANIRGGGEFGPEWHQAAVKAERHHTYEDFIAVAEDLIRRKVTGPAHLGAIGGSNGGLLVGNMLTMRPDLWGAIVCQAPLLDMRRYHKLLAGASWEAEYGNPDDPKEWQFMRAWSPYQNLQRGVKYPPVLFTTSTRDDRVHPGHARKMAARMLAMGDRVLFYENVEGGHPGSATNEQQAFMLALAFDFLWRHLK</sequence>
<dbReference type="InterPro" id="IPR001375">
    <property type="entry name" value="Peptidase_S9_cat"/>
</dbReference>
<comment type="caution">
    <text evidence="7">The sequence shown here is derived from an EMBL/GenBank/DDBJ whole genome shotgun (WGS) entry which is preliminary data.</text>
</comment>
<evidence type="ECO:0000259" key="5">
    <source>
        <dbReference type="Pfam" id="PF00326"/>
    </source>
</evidence>
<evidence type="ECO:0000313" key="7">
    <source>
        <dbReference type="EMBL" id="TMQ47841.1"/>
    </source>
</evidence>
<dbReference type="InterPro" id="IPR029058">
    <property type="entry name" value="AB_hydrolase_fold"/>
</dbReference>
<proteinExistence type="predicted"/>
<gene>
    <name evidence="7" type="ORF">E6K71_08805</name>
</gene>
<dbReference type="GO" id="GO:0004252">
    <property type="term" value="F:serine-type endopeptidase activity"/>
    <property type="evidence" value="ECO:0007669"/>
    <property type="project" value="InterPro"/>
</dbReference>
<dbReference type="PANTHER" id="PTHR42881">
    <property type="entry name" value="PROLYL ENDOPEPTIDASE"/>
    <property type="match status" value="1"/>
</dbReference>
<evidence type="ECO:0000259" key="6">
    <source>
        <dbReference type="Pfam" id="PF02897"/>
    </source>
</evidence>
<dbReference type="Pfam" id="PF00326">
    <property type="entry name" value="Peptidase_S9"/>
    <property type="match status" value="1"/>
</dbReference>
<evidence type="ECO:0000313" key="8">
    <source>
        <dbReference type="Proteomes" id="UP000316292"/>
    </source>
</evidence>
<name>A0A538S900_UNCEI</name>
<feature type="domain" description="Peptidase S9A N-terminal" evidence="6">
    <location>
        <begin position="42"/>
        <end position="259"/>
    </location>
</feature>
<dbReference type="PRINTS" id="PR00862">
    <property type="entry name" value="PROLIGOPTASE"/>
</dbReference>
<dbReference type="InterPro" id="IPR051167">
    <property type="entry name" value="Prolyl_oligopep/macrocyclase"/>
</dbReference>
<keyword evidence="1" id="KW-0645">Protease</keyword>
<dbReference type="Gene3D" id="3.40.50.1820">
    <property type="entry name" value="alpha/beta hydrolase"/>
    <property type="match status" value="1"/>
</dbReference>
<keyword evidence="2" id="KW-0378">Hydrolase</keyword>
<evidence type="ECO:0000256" key="3">
    <source>
        <dbReference type="ARBA" id="ARBA00022825"/>
    </source>
</evidence>
<dbReference type="SUPFAM" id="SSF53474">
    <property type="entry name" value="alpha/beta-Hydrolases"/>
    <property type="match status" value="1"/>
</dbReference>
<dbReference type="InterPro" id="IPR002470">
    <property type="entry name" value="Peptidase_S9A"/>
</dbReference>
<dbReference type="EMBL" id="VBOR01000095">
    <property type="protein sequence ID" value="TMQ47841.1"/>
    <property type="molecule type" value="Genomic_DNA"/>
</dbReference>
<dbReference type="GO" id="GO:0070012">
    <property type="term" value="F:oligopeptidase activity"/>
    <property type="evidence" value="ECO:0007669"/>
    <property type="project" value="TreeGrafter"/>
</dbReference>
<dbReference type="GO" id="GO:0005829">
    <property type="term" value="C:cytosol"/>
    <property type="evidence" value="ECO:0007669"/>
    <property type="project" value="TreeGrafter"/>
</dbReference>
<evidence type="ECO:0000256" key="4">
    <source>
        <dbReference type="SAM" id="MobiDB-lite"/>
    </source>
</evidence>
<evidence type="ECO:0000256" key="1">
    <source>
        <dbReference type="ARBA" id="ARBA00022670"/>
    </source>
</evidence>
<dbReference type="SUPFAM" id="SSF50993">
    <property type="entry name" value="Peptidase/esterase 'gauge' domain"/>
    <property type="match status" value="1"/>
</dbReference>